<dbReference type="AlphaFoldDB" id="A0A915D086"/>
<name>A0A915D086_9BILA</name>
<keyword evidence="2" id="KW-1185">Reference proteome</keyword>
<accession>A0A915D086</accession>
<organism evidence="2 3">
    <name type="scientific">Ditylenchus dipsaci</name>
    <dbReference type="NCBI Taxonomy" id="166011"/>
    <lineage>
        <taxon>Eukaryota</taxon>
        <taxon>Metazoa</taxon>
        <taxon>Ecdysozoa</taxon>
        <taxon>Nematoda</taxon>
        <taxon>Chromadorea</taxon>
        <taxon>Rhabditida</taxon>
        <taxon>Tylenchina</taxon>
        <taxon>Tylenchomorpha</taxon>
        <taxon>Sphaerularioidea</taxon>
        <taxon>Anguinidae</taxon>
        <taxon>Anguininae</taxon>
        <taxon>Ditylenchus</taxon>
    </lineage>
</organism>
<reference evidence="3" key="1">
    <citation type="submission" date="2022-11" db="UniProtKB">
        <authorList>
            <consortium name="WormBaseParasite"/>
        </authorList>
    </citation>
    <scope>IDENTIFICATION</scope>
</reference>
<evidence type="ECO:0000313" key="3">
    <source>
        <dbReference type="WBParaSite" id="jg14459"/>
    </source>
</evidence>
<evidence type="ECO:0000313" key="2">
    <source>
        <dbReference type="Proteomes" id="UP000887574"/>
    </source>
</evidence>
<proteinExistence type="predicted"/>
<feature type="region of interest" description="Disordered" evidence="1">
    <location>
        <begin position="1"/>
        <end position="138"/>
    </location>
</feature>
<evidence type="ECO:0000256" key="1">
    <source>
        <dbReference type="SAM" id="MobiDB-lite"/>
    </source>
</evidence>
<dbReference type="WBParaSite" id="jg14459">
    <property type="protein sequence ID" value="jg14459"/>
    <property type="gene ID" value="jg14459"/>
</dbReference>
<dbReference type="Proteomes" id="UP000887574">
    <property type="component" value="Unplaced"/>
</dbReference>
<feature type="compositionally biased region" description="Polar residues" evidence="1">
    <location>
        <begin position="95"/>
        <end position="116"/>
    </location>
</feature>
<feature type="compositionally biased region" description="Basic and acidic residues" evidence="1">
    <location>
        <begin position="1"/>
        <end position="18"/>
    </location>
</feature>
<protein>
    <submittedName>
        <fullName evidence="3">Uncharacterized protein</fullName>
    </submittedName>
</protein>
<sequence>MRKAQEGRPKKDRKDKYMQDGLNEGPSLEEEKPVALSKNGNSKPSIMQDDRLLMPPPTKLPMRPLVTKASSEDKDTRTSAGPPGSEVDDGPRLNPSDNYAMTSKTPLISPTSQQPTGLLFSGSAGEGDTTTTPHQSQQ</sequence>
<feature type="compositionally biased region" description="Polar residues" evidence="1">
    <location>
        <begin position="128"/>
        <end position="138"/>
    </location>
</feature>